<evidence type="ECO:0008006" key="4">
    <source>
        <dbReference type="Google" id="ProtNLM"/>
    </source>
</evidence>
<proteinExistence type="predicted"/>
<dbReference type="Proteomes" id="UP000216605">
    <property type="component" value="Unassembled WGS sequence"/>
</dbReference>
<evidence type="ECO:0000313" key="2">
    <source>
        <dbReference type="EMBL" id="OYQ31869.1"/>
    </source>
</evidence>
<sequence>MKLLRQAFTIYIYGSVHVAVAVLSLVLMTNHMFGLPFSLPVALFAFCGTLCGYNFTKYESLYRLKKPKSPRIAVIMGLSLAALAVAGVAFFYLAAAAQIIAIVFLGLTLLYTVPFFPEQTNLRNWSGIKIYIVALCWAGVTLLMPLLNAGVEPYPDVYLKFVQRFLLVIILILIFEIIDLDEDDPHLKTLPQVFGVTKTKIFNLALLLIFYILELFKTVTDKKQLVVNVLLVLAVALFTVYAHPKRPKMYTLFWVEAIPMFWLSCLYIADRL</sequence>
<dbReference type="RefSeq" id="WP_094417142.1">
    <property type="nucleotide sequence ID" value="NZ_NOXV01000306.1"/>
</dbReference>
<feature type="transmembrane region" description="Helical" evidence="1">
    <location>
        <begin position="73"/>
        <end position="93"/>
    </location>
</feature>
<accession>A0A255YRN5</accession>
<feature type="transmembrane region" description="Helical" evidence="1">
    <location>
        <begin position="128"/>
        <end position="149"/>
    </location>
</feature>
<feature type="transmembrane region" description="Helical" evidence="1">
    <location>
        <begin position="7"/>
        <end position="27"/>
    </location>
</feature>
<reference evidence="2 3" key="1">
    <citation type="submission" date="2017-07" db="EMBL/GenBank/DDBJ databases">
        <title>Flavobacterium cyanobacteriorum sp. nov., isolated from cyanobacterial aggregates in a eutrophic lake.</title>
        <authorList>
            <person name="Cai H."/>
        </authorList>
    </citation>
    <scope>NUCLEOTIDE SEQUENCE [LARGE SCALE GENOMIC DNA]</scope>
    <source>
        <strain evidence="2 3">TH021</strain>
    </source>
</reference>
<evidence type="ECO:0000256" key="1">
    <source>
        <dbReference type="SAM" id="Phobius"/>
    </source>
</evidence>
<evidence type="ECO:0000313" key="3">
    <source>
        <dbReference type="Proteomes" id="UP000216605"/>
    </source>
</evidence>
<comment type="caution">
    <text evidence="2">The sequence shown here is derived from an EMBL/GenBank/DDBJ whole genome shotgun (WGS) entry which is preliminary data.</text>
</comment>
<name>A0A255YRN5_9FLAO</name>
<feature type="transmembrane region" description="Helical" evidence="1">
    <location>
        <begin position="33"/>
        <end position="53"/>
    </location>
</feature>
<feature type="transmembrane region" description="Helical" evidence="1">
    <location>
        <begin position="225"/>
        <end position="242"/>
    </location>
</feature>
<dbReference type="EMBL" id="NOXV01000306">
    <property type="protein sequence ID" value="OYQ31869.1"/>
    <property type="molecule type" value="Genomic_DNA"/>
</dbReference>
<feature type="transmembrane region" description="Helical" evidence="1">
    <location>
        <begin position="99"/>
        <end position="116"/>
    </location>
</feature>
<keyword evidence="3" id="KW-1185">Reference proteome</keyword>
<feature type="transmembrane region" description="Helical" evidence="1">
    <location>
        <begin position="201"/>
        <end position="219"/>
    </location>
</feature>
<organism evidence="2 3">
    <name type="scientific">Flavobacterium cyanobacteriorum</name>
    <dbReference type="NCBI Taxonomy" id="2022802"/>
    <lineage>
        <taxon>Bacteria</taxon>
        <taxon>Pseudomonadati</taxon>
        <taxon>Bacteroidota</taxon>
        <taxon>Flavobacteriia</taxon>
        <taxon>Flavobacteriales</taxon>
        <taxon>Flavobacteriaceae</taxon>
        <taxon>Flavobacterium</taxon>
    </lineage>
</organism>
<keyword evidence="1" id="KW-1133">Transmembrane helix</keyword>
<gene>
    <name evidence="2" type="ORF">CHU92_15350</name>
</gene>
<keyword evidence="1" id="KW-0812">Transmembrane</keyword>
<feature type="transmembrane region" description="Helical" evidence="1">
    <location>
        <begin position="249"/>
        <end position="269"/>
    </location>
</feature>
<feature type="transmembrane region" description="Helical" evidence="1">
    <location>
        <begin position="161"/>
        <end position="180"/>
    </location>
</feature>
<dbReference type="OrthoDB" id="1467772at2"/>
<keyword evidence="1" id="KW-0472">Membrane</keyword>
<dbReference type="AlphaFoldDB" id="A0A255YRN5"/>
<protein>
    <recommendedName>
        <fullName evidence="4">Prenyltransferase</fullName>
    </recommendedName>
</protein>